<proteinExistence type="predicted"/>
<name>A0AAD1S6N0_PELCU</name>
<sequence>MEALEQRDRKSPVNQTLKTWWAIREVTHLSPTPSPLIPLTYNRNLGGGLPPRAWSFLGGNGPKLIHRIFDKLSLFVGCEDTDFGLGLTLALLELSTSSTELRG</sequence>
<keyword evidence="2" id="KW-1185">Reference proteome</keyword>
<accession>A0AAD1S6N0</accession>
<evidence type="ECO:0000313" key="1">
    <source>
        <dbReference type="EMBL" id="CAH2293735.1"/>
    </source>
</evidence>
<evidence type="ECO:0000313" key="2">
    <source>
        <dbReference type="Proteomes" id="UP001295444"/>
    </source>
</evidence>
<dbReference type="EMBL" id="OW240916">
    <property type="protein sequence ID" value="CAH2293735.1"/>
    <property type="molecule type" value="Genomic_DNA"/>
</dbReference>
<organism evidence="1 2">
    <name type="scientific">Pelobates cultripes</name>
    <name type="common">Western spadefoot toad</name>
    <dbReference type="NCBI Taxonomy" id="61616"/>
    <lineage>
        <taxon>Eukaryota</taxon>
        <taxon>Metazoa</taxon>
        <taxon>Chordata</taxon>
        <taxon>Craniata</taxon>
        <taxon>Vertebrata</taxon>
        <taxon>Euteleostomi</taxon>
        <taxon>Amphibia</taxon>
        <taxon>Batrachia</taxon>
        <taxon>Anura</taxon>
        <taxon>Pelobatoidea</taxon>
        <taxon>Pelobatidae</taxon>
        <taxon>Pelobates</taxon>
    </lineage>
</organism>
<gene>
    <name evidence="1" type="ORF">PECUL_23A058190</name>
</gene>
<protein>
    <submittedName>
        <fullName evidence="1">Uncharacterized protein</fullName>
    </submittedName>
</protein>
<dbReference type="AlphaFoldDB" id="A0AAD1S6N0"/>
<dbReference type="Proteomes" id="UP001295444">
    <property type="component" value="Chromosome 05"/>
</dbReference>
<reference evidence="1" key="1">
    <citation type="submission" date="2022-03" db="EMBL/GenBank/DDBJ databases">
        <authorList>
            <person name="Alioto T."/>
            <person name="Alioto T."/>
            <person name="Gomez Garrido J."/>
        </authorList>
    </citation>
    <scope>NUCLEOTIDE SEQUENCE</scope>
</reference>